<dbReference type="GO" id="GO:0047389">
    <property type="term" value="F:glycerophosphocholine phosphodiesterase activity"/>
    <property type="evidence" value="ECO:0007669"/>
    <property type="project" value="TreeGrafter"/>
</dbReference>
<dbReference type="Pfam" id="PF13637">
    <property type="entry name" value="Ank_4"/>
    <property type="match status" value="1"/>
</dbReference>
<dbReference type="InterPro" id="IPR002110">
    <property type="entry name" value="Ankyrin_rpt"/>
</dbReference>
<dbReference type="PROSITE" id="PS50088">
    <property type="entry name" value="ANK_REPEAT"/>
    <property type="match status" value="1"/>
</dbReference>
<dbReference type="OrthoDB" id="197419at2759"/>
<accession>A0A1Y2FR39</accession>
<dbReference type="SUPFAM" id="SSF51695">
    <property type="entry name" value="PLC-like phosphodiesterases"/>
    <property type="match status" value="1"/>
</dbReference>
<dbReference type="PANTHER" id="PTHR22958:SF1">
    <property type="entry name" value="GLYCEROPHOSPHOCHOLINE PHOSPHODIESTERASE GPCPD1"/>
    <property type="match status" value="1"/>
</dbReference>
<dbReference type="InterPro" id="IPR057506">
    <property type="entry name" value="C2_GPCPD1"/>
</dbReference>
<dbReference type="InterPro" id="IPR036770">
    <property type="entry name" value="Ankyrin_rpt-contain_sf"/>
</dbReference>
<reference evidence="8 9" key="1">
    <citation type="submission" date="2016-07" db="EMBL/GenBank/DDBJ databases">
        <title>Pervasive Adenine N6-methylation of Active Genes in Fungi.</title>
        <authorList>
            <consortium name="DOE Joint Genome Institute"/>
            <person name="Mondo S.J."/>
            <person name="Dannebaum R.O."/>
            <person name="Kuo R.C."/>
            <person name="Labutti K."/>
            <person name="Haridas S."/>
            <person name="Kuo A."/>
            <person name="Salamov A."/>
            <person name="Ahrendt S.R."/>
            <person name="Lipzen A."/>
            <person name="Sullivan W."/>
            <person name="Andreopoulos W.B."/>
            <person name="Clum A."/>
            <person name="Lindquist E."/>
            <person name="Daum C."/>
            <person name="Ramamoorthy G.K."/>
            <person name="Gryganskyi A."/>
            <person name="Culley D."/>
            <person name="Magnuson J.K."/>
            <person name="James T.Y."/>
            <person name="O'Malley M.A."/>
            <person name="Stajich J.E."/>
            <person name="Spatafora J.W."/>
            <person name="Visel A."/>
            <person name="Grigoriev I.V."/>
        </authorList>
    </citation>
    <scope>NUCLEOTIDE SEQUENCE [LARGE SCALE GENOMIC DNA]</scope>
    <source>
        <strain evidence="8 9">12-1054</strain>
    </source>
</reference>
<feature type="region of interest" description="Disordered" evidence="5">
    <location>
        <begin position="1122"/>
        <end position="1149"/>
    </location>
</feature>
<dbReference type="Pfam" id="PF25329">
    <property type="entry name" value="C2_GDE1"/>
    <property type="match status" value="1"/>
</dbReference>
<comment type="caution">
    <text evidence="8">The sequence shown here is derived from an EMBL/GenBank/DDBJ whole genome shotgun (WGS) entry which is preliminary data.</text>
</comment>
<dbReference type="GO" id="GO:0046475">
    <property type="term" value="P:glycerophospholipid catabolic process"/>
    <property type="evidence" value="ECO:0007669"/>
    <property type="project" value="TreeGrafter"/>
</dbReference>
<evidence type="ECO:0000256" key="3">
    <source>
        <dbReference type="ARBA" id="ARBA00023043"/>
    </source>
</evidence>
<evidence type="ECO:0000256" key="2">
    <source>
        <dbReference type="ARBA" id="ARBA00022801"/>
    </source>
</evidence>
<evidence type="ECO:0000259" key="6">
    <source>
        <dbReference type="PROSITE" id="PS51382"/>
    </source>
</evidence>
<dbReference type="PANTHER" id="PTHR22958">
    <property type="entry name" value="GLYCEROPHOSPHORYL DIESTER PHOSPHODIESTERASE"/>
    <property type="match status" value="1"/>
</dbReference>
<dbReference type="OMA" id="WTPMEHA"/>
<proteinExistence type="predicted"/>
<name>A0A1Y2FR39_PROLT</name>
<dbReference type="PROSITE" id="PS50297">
    <property type="entry name" value="ANK_REP_REGION"/>
    <property type="match status" value="1"/>
</dbReference>
<keyword evidence="2" id="KW-0378">Hydrolase</keyword>
<feature type="compositionally biased region" description="Polar residues" evidence="5">
    <location>
        <begin position="1130"/>
        <end position="1149"/>
    </location>
</feature>
<dbReference type="STRING" id="56484.A0A1Y2FR39"/>
<dbReference type="AlphaFoldDB" id="A0A1Y2FR39"/>
<evidence type="ECO:0000259" key="7">
    <source>
        <dbReference type="PROSITE" id="PS51704"/>
    </source>
</evidence>
<gene>
    <name evidence="8" type="ORF">BCR37DRAFT_412359</name>
</gene>
<dbReference type="Gene3D" id="3.20.20.190">
    <property type="entry name" value="Phosphatidylinositol (PI) phosphodiesterase"/>
    <property type="match status" value="1"/>
</dbReference>
<evidence type="ECO:0000256" key="4">
    <source>
        <dbReference type="PROSITE-ProRule" id="PRU00023"/>
    </source>
</evidence>
<dbReference type="Proteomes" id="UP000193685">
    <property type="component" value="Unassembled WGS sequence"/>
</dbReference>
<evidence type="ECO:0000256" key="1">
    <source>
        <dbReference type="ARBA" id="ARBA00022737"/>
    </source>
</evidence>
<feature type="region of interest" description="Disordered" evidence="5">
    <location>
        <begin position="864"/>
        <end position="900"/>
    </location>
</feature>
<keyword evidence="9" id="KW-1185">Reference proteome</keyword>
<organism evidence="8 9">
    <name type="scientific">Protomyces lactucae-debilis</name>
    <dbReference type="NCBI Taxonomy" id="2754530"/>
    <lineage>
        <taxon>Eukaryota</taxon>
        <taxon>Fungi</taxon>
        <taxon>Dikarya</taxon>
        <taxon>Ascomycota</taxon>
        <taxon>Taphrinomycotina</taxon>
        <taxon>Taphrinomycetes</taxon>
        <taxon>Taphrinales</taxon>
        <taxon>Protomycetaceae</taxon>
        <taxon>Protomyces</taxon>
    </lineage>
</organism>
<dbReference type="SUPFAM" id="SSF48403">
    <property type="entry name" value="Ankyrin repeat"/>
    <property type="match status" value="1"/>
</dbReference>
<sequence>MKFGKNLPGNKVPEFAAHYINYKGLKKIIKSSEKDERKETDLTAFLYELDRNLEDINEFFNRRNGDIFRRIGLLRSRYAIKDASDLKRLDMPSEDWEELVAAVIDLRSALQKLLFYAEVNKQGMVKILKKVEKKTGALVRESYLETKVNMLPFASPTATQDQLHEVNRWLSKLVPDGKEVLLAASKTDDSIRRVRSVVHMGLEEERAKAFETIIRNNDSEALKELLDTTVPAISDKVLANLLQQALLAHSFDVARLFLDRMTSLIIQDDINERNVIHKLIIVQGRRICKTKDGQLGGSPLAQEMFITPAIAPSGNLSLGNAALDFGSRTRDDYSEDSPAALKFLLSNMKASMRSTLVHLDAHHRSPLHYVAEYGLEKCAQVVISYMLAWNQLSASDLLEAPRFEDADGYTPIHLCVKHKYPITLGVMLRANNHDNRQTYELRKYQGSTAVNPITLAIGAPNIIRVLLDAGVDVNKQNYEGETAMHAAARLGDVDSIQELLKPNDLQTVNLSLAEKTYGWTPVFVAAVEGHLEAVRILAHARKALDQVDLSGWTAMEHAVFRGHIECGKALVPMSPPGPTSVFEGVRPHMTPRHSSSETRDGLTGKVQPVKSFGHRYLKDKCMIIVTLGSTDSRRVRSPIQLDKVPIAEASSTRLDTALTLVVSAKNAEGDAIFFDLPMSDAPTTEPILFTATDPDKVQLLFDIVPTYSTGGAKLGRAVALLSSIKTKVGSKKASLWGAVTVPIVESESLSVIGTIEFEFSVVTPFSHPQISIEKESTYWKSLMTTRVIGHRGLGKNQPDRKSLQLGENTVQSFVAAANLGASYVEFDVQLTKDLVPVIYHDFLVSQTGIDAPVHSLTLEQFMSTSQAERQTSDSRNRSRVHSPDANEPRTLKERGRSRSLSTQEIFSNIERMKHTRDFKLKGFKGNQRGHSVQDDFSTLEQVFKKVPKNVGFNIECKYPMLSEAEAEEMDNTAIEINQWVDTVLQCVFDHAKGRDIIFSSFHPDICLLLALKQPTMPCLFLTESGTTYMCDVRSSSLQEAIRFASRWNLLGLVSACEPFVLCPRLVRVVKESGLVCVSYGTMNNNPQHVNAQVKAGVDAVIVDSVLAIRKGLTSEEAATNGLGVTAERSGPSTGQLTPESSGTSEPVVA</sequence>
<dbReference type="PROSITE" id="PS51704">
    <property type="entry name" value="GP_PDE"/>
    <property type="match status" value="1"/>
</dbReference>
<keyword evidence="1" id="KW-0677">Repeat</keyword>
<feature type="domain" description="SPX" evidence="6">
    <location>
        <begin position="1"/>
        <end position="145"/>
    </location>
</feature>
<evidence type="ECO:0000313" key="9">
    <source>
        <dbReference type="Proteomes" id="UP000193685"/>
    </source>
</evidence>
<dbReference type="SMART" id="SM00248">
    <property type="entry name" value="ANK"/>
    <property type="match status" value="6"/>
</dbReference>
<evidence type="ECO:0000313" key="8">
    <source>
        <dbReference type="EMBL" id="ORY85666.1"/>
    </source>
</evidence>
<dbReference type="InterPro" id="IPR017946">
    <property type="entry name" value="PLC-like_Pdiesterase_TIM-brl"/>
</dbReference>
<dbReference type="Pfam" id="PF03105">
    <property type="entry name" value="SPX"/>
    <property type="match status" value="2"/>
</dbReference>
<dbReference type="InterPro" id="IPR004331">
    <property type="entry name" value="SPX_dom"/>
</dbReference>
<dbReference type="Pfam" id="PF03009">
    <property type="entry name" value="GDPD"/>
    <property type="match status" value="1"/>
</dbReference>
<dbReference type="Gene3D" id="1.25.40.20">
    <property type="entry name" value="Ankyrin repeat-containing domain"/>
    <property type="match status" value="2"/>
</dbReference>
<keyword evidence="3 4" id="KW-0040">ANK repeat</keyword>
<dbReference type="CDD" id="cd08606">
    <property type="entry name" value="GDPD_YPL110cp_fungi"/>
    <property type="match status" value="1"/>
</dbReference>
<dbReference type="InterPro" id="IPR051578">
    <property type="entry name" value="GDPD"/>
</dbReference>
<dbReference type="EMBL" id="MCFI01000004">
    <property type="protein sequence ID" value="ORY85666.1"/>
    <property type="molecule type" value="Genomic_DNA"/>
</dbReference>
<dbReference type="RefSeq" id="XP_040727148.1">
    <property type="nucleotide sequence ID" value="XM_040872221.1"/>
</dbReference>
<dbReference type="PROSITE" id="PS51382">
    <property type="entry name" value="SPX"/>
    <property type="match status" value="1"/>
</dbReference>
<feature type="repeat" description="ANK" evidence="4">
    <location>
        <begin position="479"/>
        <end position="501"/>
    </location>
</feature>
<feature type="domain" description="GP-PDE" evidence="7">
    <location>
        <begin position="785"/>
        <end position="1112"/>
    </location>
</feature>
<dbReference type="GeneID" id="63788820"/>
<dbReference type="CDD" id="cd14484">
    <property type="entry name" value="SPX_GDE1_like"/>
    <property type="match status" value="1"/>
</dbReference>
<protein>
    <submittedName>
        <fullName evidence="8">Glycerophosphoryl diester phosphodiesterase family-domain-containing protein</fullName>
    </submittedName>
</protein>
<dbReference type="Pfam" id="PF12796">
    <property type="entry name" value="Ank_2"/>
    <property type="match status" value="1"/>
</dbReference>
<dbReference type="InterPro" id="IPR030395">
    <property type="entry name" value="GP_PDE_dom"/>
</dbReference>
<evidence type="ECO:0000256" key="5">
    <source>
        <dbReference type="SAM" id="MobiDB-lite"/>
    </source>
</evidence>
<feature type="compositionally biased region" description="Basic and acidic residues" evidence="5">
    <location>
        <begin position="870"/>
        <end position="896"/>
    </location>
</feature>